<reference evidence="1 3" key="2">
    <citation type="journal article" date="2018" name="Plant J.">
        <title>The Physcomitrella patens chromosome-scale assembly reveals moss genome structure and evolution.</title>
        <authorList>
            <person name="Lang D."/>
            <person name="Ullrich K.K."/>
            <person name="Murat F."/>
            <person name="Fuchs J."/>
            <person name="Jenkins J."/>
            <person name="Haas F.B."/>
            <person name="Piednoel M."/>
            <person name="Gundlach H."/>
            <person name="Van Bel M."/>
            <person name="Meyberg R."/>
            <person name="Vives C."/>
            <person name="Morata J."/>
            <person name="Symeonidi A."/>
            <person name="Hiss M."/>
            <person name="Muchero W."/>
            <person name="Kamisugi Y."/>
            <person name="Saleh O."/>
            <person name="Blanc G."/>
            <person name="Decker E.L."/>
            <person name="van Gessel N."/>
            <person name="Grimwood J."/>
            <person name="Hayes R.D."/>
            <person name="Graham S.W."/>
            <person name="Gunter L.E."/>
            <person name="McDaniel S.F."/>
            <person name="Hoernstein S.N.W."/>
            <person name="Larsson A."/>
            <person name="Li F.W."/>
            <person name="Perroud P.F."/>
            <person name="Phillips J."/>
            <person name="Ranjan P."/>
            <person name="Rokshar D.S."/>
            <person name="Rothfels C.J."/>
            <person name="Schneider L."/>
            <person name="Shu S."/>
            <person name="Stevenson D.W."/>
            <person name="Thummler F."/>
            <person name="Tillich M."/>
            <person name="Villarreal Aguilar J.C."/>
            <person name="Widiez T."/>
            <person name="Wong G.K."/>
            <person name="Wymore A."/>
            <person name="Zhang Y."/>
            <person name="Zimmer A.D."/>
            <person name="Quatrano R.S."/>
            <person name="Mayer K.F.X."/>
            <person name="Goodstein D."/>
            <person name="Casacuberta J.M."/>
            <person name="Vandepoele K."/>
            <person name="Reski R."/>
            <person name="Cuming A.C."/>
            <person name="Tuskan G.A."/>
            <person name="Maumus F."/>
            <person name="Salse J."/>
            <person name="Schmutz J."/>
            <person name="Rensing S.A."/>
        </authorList>
    </citation>
    <scope>NUCLEOTIDE SEQUENCE [LARGE SCALE GENOMIC DNA]</scope>
    <source>
        <strain evidence="2 3">cv. Gransden 2004</strain>
    </source>
</reference>
<protein>
    <submittedName>
        <fullName evidence="1 2">Uncharacterized protein</fullName>
    </submittedName>
</protein>
<dbReference type="Proteomes" id="UP000006727">
    <property type="component" value="Chromosome 8"/>
</dbReference>
<evidence type="ECO:0000313" key="1">
    <source>
        <dbReference type="EMBL" id="PNR49276.1"/>
    </source>
</evidence>
<keyword evidence="3" id="KW-1185">Reference proteome</keyword>
<dbReference type="AlphaFoldDB" id="A0A2K1K673"/>
<reference evidence="1 3" key="1">
    <citation type="journal article" date="2008" name="Science">
        <title>The Physcomitrella genome reveals evolutionary insights into the conquest of land by plants.</title>
        <authorList>
            <person name="Rensing S."/>
            <person name="Lang D."/>
            <person name="Zimmer A."/>
            <person name="Terry A."/>
            <person name="Salamov A."/>
            <person name="Shapiro H."/>
            <person name="Nishiyama T."/>
            <person name="Perroud P.-F."/>
            <person name="Lindquist E."/>
            <person name="Kamisugi Y."/>
            <person name="Tanahashi T."/>
            <person name="Sakakibara K."/>
            <person name="Fujita T."/>
            <person name="Oishi K."/>
            <person name="Shin-I T."/>
            <person name="Kuroki Y."/>
            <person name="Toyoda A."/>
            <person name="Suzuki Y."/>
            <person name="Hashimoto A."/>
            <person name="Yamaguchi K."/>
            <person name="Sugano A."/>
            <person name="Kohara Y."/>
            <person name="Fujiyama A."/>
            <person name="Anterola A."/>
            <person name="Aoki S."/>
            <person name="Ashton N."/>
            <person name="Barbazuk W.B."/>
            <person name="Barker E."/>
            <person name="Bennetzen J."/>
            <person name="Bezanilla M."/>
            <person name="Blankenship R."/>
            <person name="Cho S.H."/>
            <person name="Dutcher S."/>
            <person name="Estelle M."/>
            <person name="Fawcett J.A."/>
            <person name="Gundlach H."/>
            <person name="Hanada K."/>
            <person name="Heyl A."/>
            <person name="Hicks K.A."/>
            <person name="Hugh J."/>
            <person name="Lohr M."/>
            <person name="Mayer K."/>
            <person name="Melkozernov A."/>
            <person name="Murata T."/>
            <person name="Nelson D."/>
            <person name="Pils B."/>
            <person name="Prigge M."/>
            <person name="Reiss B."/>
            <person name="Renner T."/>
            <person name="Rombauts S."/>
            <person name="Rushton P."/>
            <person name="Sanderfoot A."/>
            <person name="Schween G."/>
            <person name="Shiu S.-H."/>
            <person name="Stueber K."/>
            <person name="Theodoulou F.L."/>
            <person name="Tu H."/>
            <person name="Van de Peer Y."/>
            <person name="Verrier P.J."/>
            <person name="Waters E."/>
            <person name="Wood A."/>
            <person name="Yang L."/>
            <person name="Cove D."/>
            <person name="Cuming A."/>
            <person name="Hasebe M."/>
            <person name="Lucas S."/>
            <person name="Mishler D.B."/>
            <person name="Reski R."/>
            <person name="Grigoriev I."/>
            <person name="Quatrano R.S."/>
            <person name="Boore J.L."/>
        </authorList>
    </citation>
    <scope>NUCLEOTIDE SEQUENCE [LARGE SCALE GENOMIC DNA]</scope>
    <source>
        <strain evidence="2 3">cv. Gransden 2004</strain>
    </source>
</reference>
<evidence type="ECO:0000313" key="2">
    <source>
        <dbReference type="EnsemblPlants" id="Pp3c8_5080V3.1"/>
    </source>
</evidence>
<gene>
    <name evidence="1" type="ORF">PHYPA_011172</name>
</gene>
<organism evidence="1">
    <name type="scientific">Physcomitrium patens</name>
    <name type="common">Spreading-leaved earth moss</name>
    <name type="synonym">Physcomitrella patens</name>
    <dbReference type="NCBI Taxonomy" id="3218"/>
    <lineage>
        <taxon>Eukaryota</taxon>
        <taxon>Viridiplantae</taxon>
        <taxon>Streptophyta</taxon>
        <taxon>Embryophyta</taxon>
        <taxon>Bryophyta</taxon>
        <taxon>Bryophytina</taxon>
        <taxon>Bryopsida</taxon>
        <taxon>Funariidae</taxon>
        <taxon>Funariales</taxon>
        <taxon>Funariaceae</taxon>
        <taxon>Physcomitrium</taxon>
    </lineage>
</organism>
<sequence>MIPTTGLLYEESLFLAEAEGNDDAPVGLGAQRKETPRVVAANILYLW</sequence>
<proteinExistence type="predicted"/>
<dbReference type="Gramene" id="Pp3c8_5080V3.1">
    <property type="protein sequence ID" value="Pp3c8_5080V3.1"/>
    <property type="gene ID" value="Pp3c8_5080"/>
</dbReference>
<dbReference type="EnsemblPlants" id="Pp3c8_5080V3.1">
    <property type="protein sequence ID" value="Pp3c8_5080V3.1"/>
    <property type="gene ID" value="Pp3c8_5080"/>
</dbReference>
<name>A0A2K1K673_PHYPA</name>
<evidence type="ECO:0000313" key="3">
    <source>
        <dbReference type="Proteomes" id="UP000006727"/>
    </source>
</evidence>
<dbReference type="EMBL" id="ABEU02000008">
    <property type="protein sequence ID" value="PNR49276.1"/>
    <property type="molecule type" value="Genomic_DNA"/>
</dbReference>
<accession>A0A2K1K673</accession>
<dbReference type="InParanoid" id="A0A2K1K673"/>
<reference evidence="2" key="3">
    <citation type="submission" date="2020-12" db="UniProtKB">
        <authorList>
            <consortium name="EnsemblPlants"/>
        </authorList>
    </citation>
    <scope>IDENTIFICATION</scope>
</reference>